<name>A0A517YCB6_9BACT</name>
<accession>A0A517YCB6</accession>
<dbReference type="AlphaFoldDB" id="A0A517YCB6"/>
<organism evidence="1 2">
    <name type="scientific">Anatilimnocola aggregata</name>
    <dbReference type="NCBI Taxonomy" id="2528021"/>
    <lineage>
        <taxon>Bacteria</taxon>
        <taxon>Pseudomonadati</taxon>
        <taxon>Planctomycetota</taxon>
        <taxon>Planctomycetia</taxon>
        <taxon>Pirellulales</taxon>
        <taxon>Pirellulaceae</taxon>
        <taxon>Anatilimnocola</taxon>
    </lineage>
</organism>
<protein>
    <submittedName>
        <fullName evidence="1">Uncharacterized protein</fullName>
    </submittedName>
</protein>
<gene>
    <name evidence="1" type="ORF">ETAA8_29520</name>
</gene>
<keyword evidence="2" id="KW-1185">Reference proteome</keyword>
<evidence type="ECO:0000313" key="1">
    <source>
        <dbReference type="EMBL" id="QDU27861.1"/>
    </source>
</evidence>
<dbReference type="EMBL" id="CP036274">
    <property type="protein sequence ID" value="QDU27861.1"/>
    <property type="molecule type" value="Genomic_DNA"/>
</dbReference>
<sequence length="128" mass="14615">MRVDVRPVDGAPGYVRTTTISEGNRVIIEFDVWGMDEGGLYYRAEFATLQEAVECVEEYIGRPLLEWEHADYPPRPPEAGTEESHRWFRDLLVQGGPTLPPRGDFQTSSDYWLQFMQGCDPAASRVDF</sequence>
<dbReference type="Proteomes" id="UP000315017">
    <property type="component" value="Chromosome"/>
</dbReference>
<evidence type="ECO:0000313" key="2">
    <source>
        <dbReference type="Proteomes" id="UP000315017"/>
    </source>
</evidence>
<reference evidence="1 2" key="1">
    <citation type="submission" date="2019-02" db="EMBL/GenBank/DDBJ databases">
        <title>Deep-cultivation of Planctomycetes and their phenomic and genomic characterization uncovers novel biology.</title>
        <authorList>
            <person name="Wiegand S."/>
            <person name="Jogler M."/>
            <person name="Boedeker C."/>
            <person name="Pinto D."/>
            <person name="Vollmers J."/>
            <person name="Rivas-Marin E."/>
            <person name="Kohn T."/>
            <person name="Peeters S.H."/>
            <person name="Heuer A."/>
            <person name="Rast P."/>
            <person name="Oberbeckmann S."/>
            <person name="Bunk B."/>
            <person name="Jeske O."/>
            <person name="Meyerdierks A."/>
            <person name="Storesund J.E."/>
            <person name="Kallscheuer N."/>
            <person name="Luecker S."/>
            <person name="Lage O.M."/>
            <person name="Pohl T."/>
            <person name="Merkel B.J."/>
            <person name="Hornburger P."/>
            <person name="Mueller R.-W."/>
            <person name="Bruemmer F."/>
            <person name="Labrenz M."/>
            <person name="Spormann A.M."/>
            <person name="Op den Camp H."/>
            <person name="Overmann J."/>
            <person name="Amann R."/>
            <person name="Jetten M.S.M."/>
            <person name="Mascher T."/>
            <person name="Medema M.H."/>
            <person name="Devos D.P."/>
            <person name="Kaster A.-K."/>
            <person name="Ovreas L."/>
            <person name="Rohde M."/>
            <person name="Galperin M.Y."/>
            <person name="Jogler C."/>
        </authorList>
    </citation>
    <scope>NUCLEOTIDE SEQUENCE [LARGE SCALE GENOMIC DNA]</scope>
    <source>
        <strain evidence="1 2">ETA_A8</strain>
    </source>
</reference>
<proteinExistence type="predicted"/>
<dbReference type="KEGG" id="aagg:ETAA8_29520"/>